<feature type="chain" id="PRO_5017215823" evidence="1">
    <location>
        <begin position="21"/>
        <end position="99"/>
    </location>
</feature>
<accession>A0A3A8AW28</accession>
<dbReference type="AlphaFoldDB" id="A0A3A8AW28"/>
<dbReference type="OrthoDB" id="7875126at2"/>
<dbReference type="Proteomes" id="UP000281128">
    <property type="component" value="Unassembled WGS sequence"/>
</dbReference>
<keyword evidence="1" id="KW-0732">Signal</keyword>
<evidence type="ECO:0000313" key="3">
    <source>
        <dbReference type="Proteomes" id="UP000281128"/>
    </source>
</evidence>
<proteinExistence type="predicted"/>
<dbReference type="EMBL" id="RAPE01000001">
    <property type="protein sequence ID" value="RKF16538.1"/>
    <property type="molecule type" value="Genomic_DNA"/>
</dbReference>
<feature type="signal peptide" evidence="1">
    <location>
        <begin position="1"/>
        <end position="20"/>
    </location>
</feature>
<evidence type="ECO:0000313" key="2">
    <source>
        <dbReference type="EMBL" id="RKF16538.1"/>
    </source>
</evidence>
<comment type="caution">
    <text evidence="2">The sequence shown here is derived from an EMBL/GenBank/DDBJ whole genome shotgun (WGS) entry which is preliminary data.</text>
</comment>
<keyword evidence="3" id="KW-1185">Reference proteome</keyword>
<evidence type="ECO:0000256" key="1">
    <source>
        <dbReference type="SAM" id="SignalP"/>
    </source>
</evidence>
<organism evidence="2 3">
    <name type="scientific">Roseovarius spongiae</name>
    <dbReference type="NCBI Taxonomy" id="2320272"/>
    <lineage>
        <taxon>Bacteria</taxon>
        <taxon>Pseudomonadati</taxon>
        <taxon>Pseudomonadota</taxon>
        <taxon>Alphaproteobacteria</taxon>
        <taxon>Rhodobacterales</taxon>
        <taxon>Roseobacteraceae</taxon>
        <taxon>Roseovarius</taxon>
    </lineage>
</organism>
<dbReference type="RefSeq" id="WP_121163640.1">
    <property type="nucleotide sequence ID" value="NZ_RAPE01000001.1"/>
</dbReference>
<gene>
    <name evidence="2" type="ORF">D6850_03025</name>
</gene>
<protein>
    <submittedName>
        <fullName evidence="2">DNA primase</fullName>
    </submittedName>
</protein>
<name>A0A3A8AW28_9RHOB</name>
<sequence length="99" mass="10234">MQRIFALALAALVLPGGALADKAADCAATTGIVADAVNERSGGNTQQGAIDVLTSDEGGIEEKYAPAVPMLVEWVYTLPEDQLNDAVAESFSEACLAHD</sequence>
<reference evidence="2 3" key="1">
    <citation type="submission" date="2018-09" db="EMBL/GenBank/DDBJ databases">
        <title>Roseovarius spongiae sp. nov., isolated from a marine sponge.</title>
        <authorList>
            <person name="Zhuang L."/>
            <person name="Luo L."/>
        </authorList>
    </citation>
    <scope>NUCLEOTIDE SEQUENCE [LARGE SCALE GENOMIC DNA]</scope>
    <source>
        <strain evidence="2 3">HN-E21</strain>
    </source>
</reference>